<dbReference type="Proteomes" id="UP000188533">
    <property type="component" value="Unassembled WGS sequence"/>
</dbReference>
<comment type="caution">
    <text evidence="1">The sequence shown here is derived from an EMBL/GenBank/DDBJ whole genome shotgun (WGS) entry which is preliminary data.</text>
</comment>
<evidence type="ECO:0000313" key="1">
    <source>
        <dbReference type="EMBL" id="GAW01529.1"/>
    </source>
</evidence>
<gene>
    <name evidence="1" type="ORF">LENED_003131</name>
</gene>
<organism evidence="1 2">
    <name type="scientific">Lentinula edodes</name>
    <name type="common">Shiitake mushroom</name>
    <name type="synonym">Lentinus edodes</name>
    <dbReference type="NCBI Taxonomy" id="5353"/>
    <lineage>
        <taxon>Eukaryota</taxon>
        <taxon>Fungi</taxon>
        <taxon>Dikarya</taxon>
        <taxon>Basidiomycota</taxon>
        <taxon>Agaricomycotina</taxon>
        <taxon>Agaricomycetes</taxon>
        <taxon>Agaricomycetidae</taxon>
        <taxon>Agaricales</taxon>
        <taxon>Marasmiineae</taxon>
        <taxon>Omphalotaceae</taxon>
        <taxon>Lentinula</taxon>
    </lineage>
</organism>
<reference evidence="1 2" key="1">
    <citation type="submission" date="2016-08" db="EMBL/GenBank/DDBJ databases">
        <authorList>
            <consortium name="Lentinula edodes genome sequencing consortium"/>
            <person name="Sakamoto Y."/>
            <person name="Nakade K."/>
            <person name="Sato S."/>
            <person name="Yoshida Y."/>
            <person name="Miyazaki K."/>
            <person name="Natsume S."/>
            <person name="Konno N."/>
        </authorList>
    </citation>
    <scope>NUCLEOTIDE SEQUENCE [LARGE SCALE GENOMIC DNA]</scope>
    <source>
        <strain evidence="1 2">NBRC 111202</strain>
    </source>
</reference>
<keyword evidence="2" id="KW-1185">Reference proteome</keyword>
<keyword evidence="1" id="KW-0808">Transferase</keyword>
<accession>A0A1Q3E3D0</accession>
<dbReference type="GO" id="GO:0016740">
    <property type="term" value="F:transferase activity"/>
    <property type="evidence" value="ECO:0007669"/>
    <property type="project" value="UniProtKB-KW"/>
</dbReference>
<protein>
    <submittedName>
        <fullName evidence="1">Choline ethanolaminephosphotransferase</fullName>
    </submittedName>
</protein>
<proteinExistence type="predicted"/>
<reference evidence="1 2" key="2">
    <citation type="submission" date="2017-02" db="EMBL/GenBank/DDBJ databases">
        <title>A genome survey and senescence transcriptome analysis in Lentinula edodes.</title>
        <authorList>
            <person name="Sakamoto Y."/>
            <person name="Nakade K."/>
            <person name="Sato S."/>
            <person name="Yoshida Y."/>
            <person name="Miyazaki K."/>
            <person name="Natsume S."/>
            <person name="Konno N."/>
        </authorList>
    </citation>
    <scope>NUCLEOTIDE SEQUENCE [LARGE SCALE GENOMIC DNA]</scope>
    <source>
        <strain evidence="1 2">NBRC 111202</strain>
    </source>
</reference>
<dbReference type="AlphaFoldDB" id="A0A1Q3E3D0"/>
<sequence length="110" mass="12429">MYPCIQNPLPLIHSLIHSLMLPIPLPSTQITGNMSYHVYMPIILKELGFKVTERFPIIHLTPSSPLSTSTPPSSFPSLPTREFCVLMIHNIRGFMGIVCFTVRKKDKEGH</sequence>
<dbReference type="EMBL" id="BDGU01000065">
    <property type="protein sequence ID" value="GAW01529.1"/>
    <property type="molecule type" value="Genomic_DNA"/>
</dbReference>
<name>A0A1Q3E3D0_LENED</name>
<evidence type="ECO:0000313" key="2">
    <source>
        <dbReference type="Proteomes" id="UP000188533"/>
    </source>
</evidence>